<feature type="transmembrane region" description="Helical" evidence="5">
    <location>
        <begin position="251"/>
        <end position="274"/>
    </location>
</feature>
<dbReference type="NCBIfam" id="TIGR00367">
    <property type="entry name" value="calcium/sodium antiporter"/>
    <property type="match status" value="1"/>
</dbReference>
<feature type="transmembrane region" description="Helical" evidence="5">
    <location>
        <begin position="104"/>
        <end position="121"/>
    </location>
</feature>
<evidence type="ECO:0000256" key="4">
    <source>
        <dbReference type="ARBA" id="ARBA00023136"/>
    </source>
</evidence>
<dbReference type="Pfam" id="PF01699">
    <property type="entry name" value="Na_Ca_ex"/>
    <property type="match status" value="2"/>
</dbReference>
<evidence type="ECO:0000256" key="3">
    <source>
        <dbReference type="ARBA" id="ARBA00022989"/>
    </source>
</evidence>
<organism evidence="7 8">
    <name type="scientific">Porphyromonas miyakawae</name>
    <dbReference type="NCBI Taxonomy" id="3137470"/>
    <lineage>
        <taxon>Bacteria</taxon>
        <taxon>Pseudomonadati</taxon>
        <taxon>Bacteroidota</taxon>
        <taxon>Bacteroidia</taxon>
        <taxon>Bacteroidales</taxon>
        <taxon>Porphyromonadaceae</taxon>
        <taxon>Porphyromonas</taxon>
    </lineage>
</organism>
<evidence type="ECO:0000313" key="8">
    <source>
        <dbReference type="Proteomes" id="UP001628220"/>
    </source>
</evidence>
<feature type="transmembrane region" description="Helical" evidence="5">
    <location>
        <begin position="311"/>
        <end position="328"/>
    </location>
</feature>
<reference evidence="7 8" key="1">
    <citation type="journal article" date="2025" name="Int. J. Syst. Evol. Microbiol.">
        <title>Desulfovibrio falkowii sp. nov., Porphyromonas miyakawae sp. nov., Mediterraneibacter flintii sp. nov. and Owariibacterium komagatae gen. nov., sp. nov., isolated from human faeces.</title>
        <authorList>
            <person name="Hamaguchi T."/>
            <person name="Ohara M."/>
            <person name="Hisatomi A."/>
            <person name="Sekiguchi K."/>
            <person name="Takeda J.I."/>
            <person name="Ueyama J."/>
            <person name="Ito M."/>
            <person name="Nishiwaki H."/>
            <person name="Ogi T."/>
            <person name="Hirayama M."/>
            <person name="Ohkuma M."/>
            <person name="Sakamoto M."/>
            <person name="Ohno K."/>
        </authorList>
    </citation>
    <scope>NUCLEOTIDE SEQUENCE [LARGE SCALE GENOMIC DNA]</scope>
    <source>
        <strain evidence="7 8">13CB11C</strain>
    </source>
</reference>
<comment type="caution">
    <text evidence="7">The sequence shown here is derived from an EMBL/GenBank/DDBJ whole genome shotgun (WGS) entry which is preliminary data.</text>
</comment>
<feature type="transmembrane region" description="Helical" evidence="5">
    <location>
        <begin position="178"/>
        <end position="200"/>
    </location>
</feature>
<dbReference type="Proteomes" id="UP001628220">
    <property type="component" value="Unassembled WGS sequence"/>
</dbReference>
<dbReference type="EMBL" id="BAAFSF010000001">
    <property type="protein sequence ID" value="GAB1250955.1"/>
    <property type="molecule type" value="Genomic_DNA"/>
</dbReference>
<feature type="transmembrane region" description="Helical" evidence="5">
    <location>
        <begin position="286"/>
        <end position="304"/>
    </location>
</feature>
<protein>
    <submittedName>
        <fullName evidence="7">Calcium/sodium antiporter</fullName>
    </submittedName>
</protein>
<keyword evidence="4 5" id="KW-0472">Membrane</keyword>
<evidence type="ECO:0000256" key="1">
    <source>
        <dbReference type="ARBA" id="ARBA00004141"/>
    </source>
</evidence>
<evidence type="ECO:0000256" key="2">
    <source>
        <dbReference type="ARBA" id="ARBA00022692"/>
    </source>
</evidence>
<dbReference type="PANTHER" id="PTHR10846:SF8">
    <property type="entry name" value="INNER MEMBRANE PROTEIN YRBG"/>
    <property type="match status" value="1"/>
</dbReference>
<dbReference type="InterPro" id="IPR044880">
    <property type="entry name" value="NCX_ion-bd_dom_sf"/>
</dbReference>
<evidence type="ECO:0000313" key="7">
    <source>
        <dbReference type="EMBL" id="GAB1250955.1"/>
    </source>
</evidence>
<feature type="transmembrane region" description="Helical" evidence="5">
    <location>
        <begin position="6"/>
        <end position="25"/>
    </location>
</feature>
<comment type="subcellular location">
    <subcellularLocation>
        <location evidence="1">Membrane</location>
        <topology evidence="1">Multi-pass membrane protein</topology>
    </subcellularLocation>
</comment>
<evidence type="ECO:0000256" key="5">
    <source>
        <dbReference type="SAM" id="Phobius"/>
    </source>
</evidence>
<feature type="domain" description="Sodium/calcium exchanger membrane region" evidence="6">
    <location>
        <begin position="9"/>
        <end position="156"/>
    </location>
</feature>
<feature type="transmembrane region" description="Helical" evidence="5">
    <location>
        <begin position="220"/>
        <end position="244"/>
    </location>
</feature>
<dbReference type="InterPro" id="IPR004481">
    <property type="entry name" value="K/Na/Ca-exchanger"/>
</dbReference>
<keyword evidence="2 5" id="KW-0812">Transmembrane</keyword>
<keyword evidence="8" id="KW-1185">Reference proteome</keyword>
<accession>A0ABQ0DZR3</accession>
<feature type="transmembrane region" description="Helical" evidence="5">
    <location>
        <begin position="141"/>
        <end position="158"/>
    </location>
</feature>
<sequence length="334" mass="36155">MTELLLPSLLLIICIVVIGYGANLLTRGAAAIALKLNVSTLVIGLTVVAMGTSMPELTVSLSAAIQGSGDISIGNILGSNILNIFLILGITALLRPLRVAKSTAWYELPFLLFVSLLLWFFCSDKELGFADSSTLSWWEGTILFILFILFLIYTIWLGKRREERVVEKIKEDRIEPEVLPIPLWKSSLLVLIGLGLLVVGGKYFTEQAVQIAKLLGVSEAFIGLTIVALGTSIPELATSIAAALKGDADMAVGNIVGSCIFNILLILGLVSMINPLPVSGITRLDFIMVVAAPLLLLFCAFFFGKRKIMRYEGAILLLCYVAYTVLLLNNTGVF</sequence>
<proteinExistence type="predicted"/>
<dbReference type="PANTHER" id="PTHR10846">
    <property type="entry name" value="SODIUM/POTASSIUM/CALCIUM EXCHANGER"/>
    <property type="match status" value="1"/>
</dbReference>
<dbReference type="RefSeq" id="WP_411914783.1">
    <property type="nucleotide sequence ID" value="NZ_BAAFSF010000001.1"/>
</dbReference>
<dbReference type="InterPro" id="IPR004837">
    <property type="entry name" value="NaCa_Exmemb"/>
</dbReference>
<feature type="transmembrane region" description="Helical" evidence="5">
    <location>
        <begin position="32"/>
        <end position="51"/>
    </location>
</feature>
<keyword evidence="3 5" id="KW-1133">Transmembrane helix</keyword>
<feature type="domain" description="Sodium/calcium exchanger membrane region" evidence="6">
    <location>
        <begin position="187"/>
        <end position="328"/>
    </location>
</feature>
<gene>
    <name evidence="7" type="ORF">Tsumi_00590</name>
</gene>
<evidence type="ECO:0000259" key="6">
    <source>
        <dbReference type="Pfam" id="PF01699"/>
    </source>
</evidence>
<name>A0ABQ0DZR3_9PORP</name>
<dbReference type="Gene3D" id="1.20.1420.30">
    <property type="entry name" value="NCX, central ion-binding region"/>
    <property type="match status" value="2"/>
</dbReference>
<feature type="transmembrane region" description="Helical" evidence="5">
    <location>
        <begin position="71"/>
        <end position="92"/>
    </location>
</feature>